<proteinExistence type="predicted"/>
<accession>D8P390</accession>
<name>D8P390_RALSL</name>
<evidence type="ECO:0000313" key="1">
    <source>
        <dbReference type="EMBL" id="CBJ53376.1"/>
    </source>
</evidence>
<reference evidence="1" key="2">
    <citation type="submission" date="2010-02" db="EMBL/GenBank/DDBJ databases">
        <authorList>
            <person name="Genoscope - CEA"/>
        </authorList>
    </citation>
    <scope>NUCLEOTIDE SEQUENCE</scope>
    <source>
        <strain evidence="1">CFBP2957</strain>
        <plasmid evidence="1">RCFBPv3_mp</plasmid>
    </source>
</reference>
<geneLocation type="plasmid" evidence="1">
    <name>RCFBPv3_mp</name>
</geneLocation>
<dbReference type="AlphaFoldDB" id="D8P390"/>
<organism evidence="1">
    <name type="scientific">Ralstonia solanacearum CFBP2957</name>
    <dbReference type="NCBI Taxonomy" id="859656"/>
    <lineage>
        <taxon>Bacteria</taxon>
        <taxon>Pseudomonadati</taxon>
        <taxon>Pseudomonadota</taxon>
        <taxon>Betaproteobacteria</taxon>
        <taxon>Burkholderiales</taxon>
        <taxon>Burkholderiaceae</taxon>
        <taxon>Ralstonia</taxon>
        <taxon>Ralstonia solanacearum species complex</taxon>
    </lineage>
</organism>
<gene>
    <name evidence="1" type="ORF">RCFBP_mp10589</name>
</gene>
<keyword evidence="1" id="KW-0614">Plasmid</keyword>
<dbReference type="EMBL" id="FP885907">
    <property type="protein sequence ID" value="CBJ53376.1"/>
    <property type="molecule type" value="Genomic_DNA"/>
</dbReference>
<sequence>MVYLGGGRILGCTGFLRAITRIALRRLGPVGPSVFGAATGVAIFGDRGLHGRLARPEFA</sequence>
<protein>
    <submittedName>
        <fullName evidence="1">Uncharacterized protein</fullName>
    </submittedName>
</protein>
<reference evidence="1" key="1">
    <citation type="journal article" date="2010" name="BMC Genomics">
        <title>Genomes of three tomato pathogens within the Ralstonia solanacearum species complex reveal significant evolutionary divergence.</title>
        <authorList>
            <person name="Remenant B."/>
            <person name="Coupat-Goutaland B."/>
            <person name="Guidot A."/>
            <person name="Cellier G."/>
            <person name="Wicker E."/>
            <person name="Allen C."/>
            <person name="Fegan M."/>
            <person name="Pruvost O."/>
            <person name="Elbaz M."/>
            <person name="Calteau A."/>
            <person name="Salvignol G."/>
            <person name="Mornico D."/>
            <person name="Mangenot S."/>
            <person name="Barbe V."/>
            <person name="Medigue C."/>
            <person name="Prior P."/>
        </authorList>
    </citation>
    <scope>NUCLEOTIDE SEQUENCE [LARGE SCALE GENOMIC DNA]</scope>
    <source>
        <strain evidence="1">CFBP2957</strain>
        <plasmid evidence="1">RCFBPv3_mp</plasmid>
    </source>
</reference>